<dbReference type="Gene3D" id="2.40.30.170">
    <property type="match status" value="1"/>
</dbReference>
<dbReference type="PANTHER" id="PTHR30469">
    <property type="entry name" value="MULTIDRUG RESISTANCE PROTEIN MDTA"/>
    <property type="match status" value="1"/>
</dbReference>
<dbReference type="OrthoDB" id="5730196at2"/>
<dbReference type="eggNOG" id="COG0845">
    <property type="taxonomic scope" value="Bacteria"/>
</dbReference>
<dbReference type="HOGENOM" id="CLU_018816_18_2_6"/>
<dbReference type="Gene3D" id="2.40.420.20">
    <property type="match status" value="1"/>
</dbReference>
<name>A0A0A7EIZ6_9GAMM</name>
<dbReference type="GO" id="GO:1990281">
    <property type="term" value="C:efflux pump complex"/>
    <property type="evidence" value="ECO:0007669"/>
    <property type="project" value="TreeGrafter"/>
</dbReference>
<dbReference type="EMBL" id="CP009888">
    <property type="protein sequence ID" value="AIY65967.1"/>
    <property type="molecule type" value="Genomic_DNA"/>
</dbReference>
<dbReference type="InterPro" id="IPR058625">
    <property type="entry name" value="MdtA-like_BSH"/>
</dbReference>
<evidence type="ECO:0000256" key="1">
    <source>
        <dbReference type="ARBA" id="ARBA00004196"/>
    </source>
</evidence>
<dbReference type="Gene3D" id="2.40.50.100">
    <property type="match status" value="1"/>
</dbReference>
<dbReference type="Gene3D" id="1.10.287.470">
    <property type="entry name" value="Helix hairpin bin"/>
    <property type="match status" value="1"/>
</dbReference>
<keyword evidence="4" id="KW-0812">Transmembrane</keyword>
<evidence type="ECO:0000259" key="5">
    <source>
        <dbReference type="Pfam" id="PF25917"/>
    </source>
</evidence>
<evidence type="ECO:0000256" key="2">
    <source>
        <dbReference type="ARBA" id="ARBA00009477"/>
    </source>
</evidence>
<dbReference type="InterPro" id="IPR006143">
    <property type="entry name" value="RND_pump_MFP"/>
</dbReference>
<dbReference type="KEGG" id="pseo:OM33_13165"/>
<comment type="similarity">
    <text evidence="2">Belongs to the membrane fusion protein (MFP) (TC 8.A.1) family.</text>
</comment>
<dbReference type="STRING" id="1348114.OM33_13165"/>
<evidence type="ECO:0000256" key="4">
    <source>
        <dbReference type="SAM" id="Phobius"/>
    </source>
</evidence>
<gene>
    <name evidence="7" type="ORF">OM33_13165</name>
</gene>
<comment type="subcellular location">
    <subcellularLocation>
        <location evidence="1">Cell envelope</location>
    </subcellularLocation>
</comment>
<evidence type="ECO:0000313" key="8">
    <source>
        <dbReference type="Proteomes" id="UP000030341"/>
    </source>
</evidence>
<evidence type="ECO:0000313" key="7">
    <source>
        <dbReference type="EMBL" id="AIY65967.1"/>
    </source>
</evidence>
<dbReference type="Proteomes" id="UP000030341">
    <property type="component" value="Chromosome 1"/>
</dbReference>
<accession>A0A0A7EIZ6</accession>
<evidence type="ECO:0000259" key="6">
    <source>
        <dbReference type="Pfam" id="PF25967"/>
    </source>
</evidence>
<keyword evidence="4" id="KW-1133">Transmembrane helix</keyword>
<keyword evidence="8" id="KW-1185">Reference proteome</keyword>
<dbReference type="InterPro" id="IPR058627">
    <property type="entry name" value="MdtA-like_C"/>
</dbReference>
<organism evidence="7 8">
    <name type="scientific">Pseudoalteromonas piratica</name>
    <dbReference type="NCBI Taxonomy" id="1348114"/>
    <lineage>
        <taxon>Bacteria</taxon>
        <taxon>Pseudomonadati</taxon>
        <taxon>Pseudomonadota</taxon>
        <taxon>Gammaproteobacteria</taxon>
        <taxon>Alteromonadales</taxon>
        <taxon>Pseudoalteromonadaceae</taxon>
        <taxon>Pseudoalteromonas</taxon>
    </lineage>
</organism>
<dbReference type="Pfam" id="PF25967">
    <property type="entry name" value="RND-MFP_C"/>
    <property type="match status" value="1"/>
</dbReference>
<evidence type="ECO:0000256" key="3">
    <source>
        <dbReference type="ARBA" id="ARBA00022448"/>
    </source>
</evidence>
<sequence>MPFNKAKLPRLVMPVIILIVAGIIISVIFKNPPSTKRFGGAKQAQLVVDIKNIQAAPYRINVASYGVVKPRTQSVLVAQVSGEVSFISESLRDGGFFEKGQVLLRIDERDYRSEVKIAEASLLSAKQALFEEQARGKQALADWQRLGSDEAPSDLVLRKPQLASQEANVLSAQAKLEKAQLALERTNIVAPFSGRVLKKHVDIGQVVSNNAQLAEVFATDTVEIRLPINNKDLAFIDLPEIYQSGEKTNQNSQVIFNSDLIGEQTWQGKLVRTEGAINDASQQLYVVAQIEDPYSTPVTGQNPVKIGQYVNALIRGREIQNALVIPNDAIYQGSYVYVLNNENRLLRKDITLAWQGESESLIGAGLEPNSRLVVTPLGQVSSGTQVAVLGEATTNASNQSDRLTKLKEIAKQRGISVEQLIAERKAKREQEKAL</sequence>
<dbReference type="Pfam" id="PF25917">
    <property type="entry name" value="BSH_RND"/>
    <property type="match status" value="1"/>
</dbReference>
<proteinExistence type="inferred from homology"/>
<dbReference type="GO" id="GO:0015562">
    <property type="term" value="F:efflux transmembrane transporter activity"/>
    <property type="evidence" value="ECO:0007669"/>
    <property type="project" value="TreeGrafter"/>
</dbReference>
<dbReference type="PANTHER" id="PTHR30469:SF12">
    <property type="entry name" value="MULTIDRUG RESISTANCE PROTEIN MDTA"/>
    <property type="match status" value="1"/>
</dbReference>
<feature type="transmembrane region" description="Helical" evidence="4">
    <location>
        <begin position="12"/>
        <end position="29"/>
    </location>
</feature>
<feature type="domain" description="Multidrug resistance protein MdtA-like C-terminal permuted SH3" evidence="6">
    <location>
        <begin position="321"/>
        <end position="375"/>
    </location>
</feature>
<dbReference type="AlphaFoldDB" id="A0A0A7EIZ6"/>
<protein>
    <submittedName>
        <fullName evidence="7">Hemolysin D</fullName>
    </submittedName>
</protein>
<feature type="domain" description="Multidrug resistance protein MdtA-like barrel-sandwich hybrid" evidence="5">
    <location>
        <begin position="77"/>
        <end position="216"/>
    </location>
</feature>
<keyword evidence="3" id="KW-0813">Transport</keyword>
<keyword evidence="4" id="KW-0472">Membrane</keyword>
<dbReference type="NCBIfam" id="TIGR01730">
    <property type="entry name" value="RND_mfp"/>
    <property type="match status" value="1"/>
</dbReference>
<dbReference type="SUPFAM" id="SSF111369">
    <property type="entry name" value="HlyD-like secretion proteins"/>
    <property type="match status" value="1"/>
</dbReference>
<reference evidence="7 8" key="1">
    <citation type="submission" date="2014-11" db="EMBL/GenBank/DDBJ databases">
        <title>Complete Genome Sequence of Pseudoalteromonas sp. Strain OCN003 Isolated from Kaneohe Bay, Oahu, Hawaii.</title>
        <authorList>
            <person name="Beurmann S."/>
            <person name="Videau P."/>
            <person name="Ushijima B."/>
            <person name="Smith A.M."/>
            <person name="Aeby G.S."/>
            <person name="Callahan S.M."/>
            <person name="Belcaid M."/>
        </authorList>
    </citation>
    <scope>NUCLEOTIDE SEQUENCE [LARGE SCALE GENOMIC DNA]</scope>
    <source>
        <strain evidence="7 8">OCN003</strain>
    </source>
</reference>
<dbReference type="RefSeq" id="WP_038642361.1">
    <property type="nucleotide sequence ID" value="NZ_CP009888.1"/>
</dbReference>